<gene>
    <name evidence="3" type="ORF">GA0116959_10949</name>
</gene>
<dbReference type="Gene3D" id="2.40.50.200">
    <property type="entry name" value="Bacterial OB-fold"/>
    <property type="match status" value="1"/>
</dbReference>
<feature type="signal peptide" evidence="2">
    <location>
        <begin position="1"/>
        <end position="22"/>
    </location>
</feature>
<feature type="chain" id="PRO_5008692839" evidence="2">
    <location>
        <begin position="23"/>
        <end position="122"/>
    </location>
</feature>
<dbReference type="RefSeq" id="WP_092720254.1">
    <property type="nucleotide sequence ID" value="NZ_FMBK01000009.1"/>
</dbReference>
<dbReference type="InterPro" id="IPR005220">
    <property type="entry name" value="CarO-like"/>
</dbReference>
<accession>A0A1C4GVZ0</accession>
<sequence length="122" mass="13318">MNKMWMTLCLTGSLLATTSVWAGKDDHVIVAEAAQKVVTVAEAKKLPDATAVTLTGTLLKHLNQEHYEFNDGTGLILLEIDDDLWKAAGLKAGDKVTAIGEVDTHRYKPTDIEVVKIEKVTE</sequence>
<dbReference type="NCBIfam" id="NF033674">
    <property type="entry name" value="stress_OB_fold"/>
    <property type="match status" value="1"/>
</dbReference>
<dbReference type="AlphaFoldDB" id="A0A1C4GVZ0"/>
<reference evidence="3 4" key="1">
    <citation type="submission" date="2016-08" db="EMBL/GenBank/DDBJ databases">
        <authorList>
            <person name="Seilhamer J.J."/>
        </authorList>
    </citation>
    <scope>NUCLEOTIDE SEQUENCE [LARGE SCALE GENOMIC DNA]</scope>
    <source>
        <strain evidence="3 4">ANC 4874</strain>
    </source>
</reference>
<dbReference type="OrthoDB" id="598245at2"/>
<proteinExistence type="predicted"/>
<dbReference type="SUPFAM" id="SSF101756">
    <property type="entry name" value="Hypothetical protein YgiW"/>
    <property type="match status" value="1"/>
</dbReference>
<dbReference type="EMBL" id="FMBK01000009">
    <property type="protein sequence ID" value="SCC72369.1"/>
    <property type="molecule type" value="Genomic_DNA"/>
</dbReference>
<evidence type="ECO:0000256" key="2">
    <source>
        <dbReference type="SAM" id="SignalP"/>
    </source>
</evidence>
<protein>
    <submittedName>
        <fullName evidence="3">TIGR00156 family protein</fullName>
    </submittedName>
</protein>
<name>A0A1C4GVZ0_9GAMM</name>
<dbReference type="InterPro" id="IPR036700">
    <property type="entry name" value="BOBF_sf"/>
</dbReference>
<evidence type="ECO:0000256" key="1">
    <source>
        <dbReference type="ARBA" id="ARBA00022729"/>
    </source>
</evidence>
<organism evidence="3 4">
    <name type="scientific">Acinetobacter albensis</name>
    <dbReference type="NCBI Taxonomy" id="1673609"/>
    <lineage>
        <taxon>Bacteria</taxon>
        <taxon>Pseudomonadati</taxon>
        <taxon>Pseudomonadota</taxon>
        <taxon>Gammaproteobacteria</taxon>
        <taxon>Moraxellales</taxon>
        <taxon>Moraxellaceae</taxon>
        <taxon>Acinetobacter</taxon>
    </lineage>
</organism>
<keyword evidence="1 2" id="KW-0732">Signal</keyword>
<dbReference type="PANTHER" id="PTHR36571:SF1">
    <property type="entry name" value="PROTEIN YGIW"/>
    <property type="match status" value="1"/>
</dbReference>
<dbReference type="PANTHER" id="PTHR36571">
    <property type="entry name" value="PROTEIN YGIW"/>
    <property type="match status" value="1"/>
</dbReference>
<evidence type="ECO:0000313" key="4">
    <source>
        <dbReference type="Proteomes" id="UP000243661"/>
    </source>
</evidence>
<dbReference type="Proteomes" id="UP000243661">
    <property type="component" value="Unassembled WGS sequence"/>
</dbReference>
<evidence type="ECO:0000313" key="3">
    <source>
        <dbReference type="EMBL" id="SCC72369.1"/>
    </source>
</evidence>
<dbReference type="Pfam" id="PF04076">
    <property type="entry name" value="BOF"/>
    <property type="match status" value="1"/>
</dbReference>